<feature type="domain" description="Reverse transcriptase" evidence="8">
    <location>
        <begin position="103"/>
        <end position="174"/>
    </location>
</feature>
<dbReference type="Pfam" id="PF00078">
    <property type="entry name" value="RVT_1"/>
    <property type="match status" value="1"/>
</dbReference>
<feature type="region of interest" description="Disordered" evidence="7">
    <location>
        <begin position="55"/>
        <end position="99"/>
    </location>
</feature>
<dbReference type="EMBL" id="CAJHNJ030000401">
    <property type="protein sequence ID" value="CAG9137738.1"/>
    <property type="molecule type" value="Genomic_DNA"/>
</dbReference>
<feature type="domain" description="Reverse transcriptase RNase H-like" evidence="9">
    <location>
        <begin position="281"/>
        <end position="354"/>
    </location>
</feature>
<dbReference type="InterPro" id="IPR052055">
    <property type="entry name" value="Hepadnavirus_pol/RT"/>
</dbReference>
<evidence type="ECO:0000256" key="4">
    <source>
        <dbReference type="ARBA" id="ARBA00022759"/>
    </source>
</evidence>
<dbReference type="GO" id="GO:0004519">
    <property type="term" value="F:endonuclease activity"/>
    <property type="evidence" value="ECO:0007669"/>
    <property type="project" value="UniProtKB-KW"/>
</dbReference>
<dbReference type="Gene3D" id="3.30.420.10">
    <property type="entry name" value="Ribonuclease H-like superfamily/Ribonuclease H"/>
    <property type="match status" value="1"/>
</dbReference>
<evidence type="ECO:0000259" key="9">
    <source>
        <dbReference type="Pfam" id="PF17917"/>
    </source>
</evidence>
<dbReference type="SUPFAM" id="SSF56672">
    <property type="entry name" value="DNA/RNA polymerases"/>
    <property type="match status" value="1"/>
</dbReference>
<dbReference type="PANTHER" id="PTHR33050:SF7">
    <property type="entry name" value="RIBONUCLEASE H"/>
    <property type="match status" value="1"/>
</dbReference>
<evidence type="ECO:0000256" key="3">
    <source>
        <dbReference type="ARBA" id="ARBA00022722"/>
    </source>
</evidence>
<dbReference type="CDD" id="cd09275">
    <property type="entry name" value="RNase_HI_RT_DIRS1"/>
    <property type="match status" value="1"/>
</dbReference>
<keyword evidence="2" id="KW-0548">Nucleotidyltransferase</keyword>
<evidence type="ECO:0000256" key="6">
    <source>
        <dbReference type="ARBA" id="ARBA00022918"/>
    </source>
</evidence>
<dbReference type="InterPro" id="IPR036397">
    <property type="entry name" value="RNaseH_sf"/>
</dbReference>
<keyword evidence="6" id="KW-0695">RNA-directed DNA polymerase</keyword>
<sequence length="547" mass="62461">MSEDIDEDIPQLLQQWGLPQYIDTFERRSRRVKRVPIPRSIGVQILPATVASSKQGSQKYPYQPSQGISPSQYGPSQGTLNVQNPPSQGGHTITNRQYPSPAYDRLTNWIAQIMRNQGVRIIVFLDDYLLVHQDPAVLKDHVRLLIGTLEFLGWQINHEKSVFTPQKSITYLGVLWNPWLNQKTLPEAKLQSIRMKIDCVLKSQKVNLWTLQSLVGALNFASFVVPRGRLHYRGLLAFLNALPMRTTQTYVIPKKALADLTWWFQNIHRPSVLHVQPPSHFLTTDASDIAWGAQLDNVSLSGTWTIPEQSYHCNVKEMLAILRVLQQYRHKLSKTSVTVQCDNKTVVAYLRNEGGTRSSRLMDLTYQVFRLLEHHQIHINIFHIPGRYNNHADHLSRHRLPPEWHLLPQSTEIILAKYGQPEIDLFASSRAHVVPVYGTMDATDSQALVHDAFSITWNFNRAWIFPPPFLIPKVLAHLNRASGMYLLVVPRWEKVFWRSDLKSRALAAPFTVLNLDRVLIDASTGLPPPRVQDLTLEVWICGGGPRA</sequence>
<evidence type="ECO:0000313" key="10">
    <source>
        <dbReference type="EMBL" id="CAG9137738.1"/>
    </source>
</evidence>
<evidence type="ECO:0000259" key="8">
    <source>
        <dbReference type="Pfam" id="PF00078"/>
    </source>
</evidence>
<evidence type="ECO:0000256" key="2">
    <source>
        <dbReference type="ARBA" id="ARBA00022695"/>
    </source>
</evidence>
<keyword evidence="1" id="KW-0808">Transferase</keyword>
<name>A0A8S4GG11_PLUXY</name>
<keyword evidence="11" id="KW-1185">Reference proteome</keyword>
<evidence type="ECO:0000313" key="11">
    <source>
        <dbReference type="Proteomes" id="UP000653454"/>
    </source>
</evidence>
<dbReference type="GO" id="GO:0003964">
    <property type="term" value="F:RNA-directed DNA polymerase activity"/>
    <property type="evidence" value="ECO:0007669"/>
    <property type="project" value="UniProtKB-KW"/>
</dbReference>
<keyword evidence="3" id="KW-0540">Nuclease</keyword>
<protein>
    <submittedName>
        <fullName evidence="10">(diamondback moth) hypothetical protein</fullName>
    </submittedName>
</protein>
<dbReference type="PANTHER" id="PTHR33050">
    <property type="entry name" value="REVERSE TRANSCRIPTASE DOMAIN-CONTAINING PROTEIN"/>
    <property type="match status" value="1"/>
</dbReference>
<dbReference type="Proteomes" id="UP000653454">
    <property type="component" value="Unassembled WGS sequence"/>
</dbReference>
<evidence type="ECO:0000256" key="5">
    <source>
        <dbReference type="ARBA" id="ARBA00022801"/>
    </source>
</evidence>
<accession>A0A8S4GG11</accession>
<gene>
    <name evidence="10" type="ORF">PLXY2_LOCUS15984</name>
</gene>
<dbReference type="Gene3D" id="3.30.70.270">
    <property type="match status" value="1"/>
</dbReference>
<keyword evidence="5" id="KW-0378">Hydrolase</keyword>
<evidence type="ECO:0000256" key="1">
    <source>
        <dbReference type="ARBA" id="ARBA00022679"/>
    </source>
</evidence>
<dbReference type="InterPro" id="IPR041373">
    <property type="entry name" value="RT_RNaseH"/>
</dbReference>
<keyword evidence="4" id="KW-0255">Endonuclease</keyword>
<dbReference type="Pfam" id="PF17917">
    <property type="entry name" value="RT_RNaseH"/>
    <property type="match status" value="1"/>
</dbReference>
<proteinExistence type="predicted"/>
<dbReference type="InterPro" id="IPR043502">
    <property type="entry name" value="DNA/RNA_pol_sf"/>
</dbReference>
<dbReference type="GO" id="GO:0016787">
    <property type="term" value="F:hydrolase activity"/>
    <property type="evidence" value="ECO:0007669"/>
    <property type="project" value="UniProtKB-KW"/>
</dbReference>
<evidence type="ECO:0000256" key="7">
    <source>
        <dbReference type="SAM" id="MobiDB-lite"/>
    </source>
</evidence>
<organism evidence="10 11">
    <name type="scientific">Plutella xylostella</name>
    <name type="common">Diamondback moth</name>
    <name type="synonym">Plutella maculipennis</name>
    <dbReference type="NCBI Taxonomy" id="51655"/>
    <lineage>
        <taxon>Eukaryota</taxon>
        <taxon>Metazoa</taxon>
        <taxon>Ecdysozoa</taxon>
        <taxon>Arthropoda</taxon>
        <taxon>Hexapoda</taxon>
        <taxon>Insecta</taxon>
        <taxon>Pterygota</taxon>
        <taxon>Neoptera</taxon>
        <taxon>Endopterygota</taxon>
        <taxon>Lepidoptera</taxon>
        <taxon>Glossata</taxon>
        <taxon>Ditrysia</taxon>
        <taxon>Yponomeutoidea</taxon>
        <taxon>Plutellidae</taxon>
        <taxon>Plutella</taxon>
    </lineage>
</organism>
<reference evidence="10" key="1">
    <citation type="submission" date="2020-11" db="EMBL/GenBank/DDBJ databases">
        <authorList>
            <person name="Whiteford S."/>
        </authorList>
    </citation>
    <scope>NUCLEOTIDE SEQUENCE</scope>
</reference>
<comment type="caution">
    <text evidence="10">The sequence shown here is derived from an EMBL/GenBank/DDBJ whole genome shotgun (WGS) entry which is preliminary data.</text>
</comment>
<dbReference type="InterPro" id="IPR000477">
    <property type="entry name" value="RT_dom"/>
</dbReference>
<dbReference type="GO" id="GO:0003676">
    <property type="term" value="F:nucleic acid binding"/>
    <property type="evidence" value="ECO:0007669"/>
    <property type="project" value="InterPro"/>
</dbReference>
<feature type="compositionally biased region" description="Polar residues" evidence="7">
    <location>
        <begin position="55"/>
        <end position="98"/>
    </location>
</feature>
<dbReference type="AlphaFoldDB" id="A0A8S4GG11"/>
<dbReference type="InterPro" id="IPR043128">
    <property type="entry name" value="Rev_trsase/Diguanyl_cyclase"/>
</dbReference>